<evidence type="ECO:0000313" key="1">
    <source>
        <dbReference type="EMBL" id="ERG91472.1"/>
    </source>
</evidence>
<protein>
    <submittedName>
        <fullName evidence="1">Uncharacterized protein</fullName>
    </submittedName>
</protein>
<dbReference type="Proteomes" id="UP000030649">
    <property type="component" value="Unassembled WGS sequence"/>
</dbReference>
<name>U1PD23_9EURY</name>
<reference evidence="1 2" key="1">
    <citation type="journal article" date="2013" name="PLoS ONE">
        <title>Assembly-driven community genomics of a hypersaline microbial ecosystem.</title>
        <authorList>
            <person name="Podell S."/>
            <person name="Ugalde J.A."/>
            <person name="Narasingarao P."/>
            <person name="Banfield J.F."/>
            <person name="Heidelberg K.B."/>
            <person name="Allen E.E."/>
        </authorList>
    </citation>
    <scope>NUCLEOTIDE SEQUENCE [LARGE SCALE GENOMIC DNA]</scope>
    <source>
        <strain evidence="2">J07HQW1</strain>
    </source>
</reference>
<evidence type="ECO:0000313" key="2">
    <source>
        <dbReference type="Proteomes" id="UP000030649"/>
    </source>
</evidence>
<sequence length="81" mass="9327">MLFRSDCRTALRALLAGPRFRPDFDLNPVFLGGKRQSLGELLEHPEVVDLHVGFDRPVRFQQVDQATNVHRIHAILMESFQ</sequence>
<organism evidence="1 2">
    <name type="scientific">Haloquadratum walsbyi J07HQW1</name>
    <dbReference type="NCBI Taxonomy" id="1238424"/>
    <lineage>
        <taxon>Archaea</taxon>
        <taxon>Methanobacteriati</taxon>
        <taxon>Methanobacteriota</taxon>
        <taxon>Stenosarchaea group</taxon>
        <taxon>Halobacteria</taxon>
        <taxon>Halobacteriales</taxon>
        <taxon>Haloferacaceae</taxon>
        <taxon>Haloquadratum</taxon>
    </lineage>
</organism>
<dbReference type="EMBL" id="KE356560">
    <property type="protein sequence ID" value="ERG91472.1"/>
    <property type="molecule type" value="Genomic_DNA"/>
</dbReference>
<accession>U1PD23</accession>
<gene>
    <name evidence="1" type="ORF">J07HQW1_01506</name>
</gene>
<dbReference type="AlphaFoldDB" id="U1PD23"/>
<dbReference type="HOGENOM" id="CLU_168014_0_0_2"/>
<proteinExistence type="predicted"/>